<keyword evidence="4" id="KW-1185">Reference proteome</keyword>
<dbReference type="Pfam" id="PF06949">
    <property type="entry name" value="DUF1292"/>
    <property type="match status" value="1"/>
</dbReference>
<protein>
    <recommendedName>
        <fullName evidence="2">UPF0473 protein J2S00_002340</fullName>
    </recommendedName>
</protein>
<dbReference type="RefSeq" id="WP_307339691.1">
    <property type="nucleotide sequence ID" value="NZ_JAUSUQ010000008.1"/>
</dbReference>
<reference evidence="3 4" key="1">
    <citation type="submission" date="2023-07" db="EMBL/GenBank/DDBJ databases">
        <title>Genomic Encyclopedia of Type Strains, Phase IV (KMG-IV): sequencing the most valuable type-strain genomes for metagenomic binning, comparative biology and taxonomic classification.</title>
        <authorList>
            <person name="Goeker M."/>
        </authorList>
    </citation>
    <scope>NUCLEOTIDE SEQUENCE [LARGE SCALE GENOMIC DNA]</scope>
    <source>
        <strain evidence="3 4">DSM 17740</strain>
    </source>
</reference>
<evidence type="ECO:0000313" key="4">
    <source>
        <dbReference type="Proteomes" id="UP001232445"/>
    </source>
</evidence>
<organism evidence="3 4">
    <name type="scientific">Caldalkalibacillus uzonensis</name>
    <dbReference type="NCBI Taxonomy" id="353224"/>
    <lineage>
        <taxon>Bacteria</taxon>
        <taxon>Bacillati</taxon>
        <taxon>Bacillota</taxon>
        <taxon>Bacilli</taxon>
        <taxon>Bacillales</taxon>
        <taxon>Bacillaceae</taxon>
        <taxon>Caldalkalibacillus</taxon>
    </lineage>
</organism>
<gene>
    <name evidence="3" type="ORF">J2S00_002340</name>
</gene>
<sequence length="107" mass="12744">MIKGREEEERIIIPDEEGKEEVFNVLCKFDVEQTGKQYILLVPADQEEDPEVEEQEVYAFRYEETRETDGGRERINLYLIEDDEEWNIVESTFQTLVEEEELDGDIH</sequence>
<dbReference type="Proteomes" id="UP001232445">
    <property type="component" value="Unassembled WGS sequence"/>
</dbReference>
<evidence type="ECO:0000256" key="1">
    <source>
        <dbReference type="ARBA" id="ARBA00008439"/>
    </source>
</evidence>
<dbReference type="PANTHER" id="PTHR40066:SF1">
    <property type="entry name" value="UPF0473 PROTEIN CBO2561_CLC_2432"/>
    <property type="match status" value="1"/>
</dbReference>
<proteinExistence type="inferred from homology"/>
<name>A0ABU0CTW7_9BACI</name>
<dbReference type="HAMAP" id="MF_01448">
    <property type="entry name" value="UPF0473"/>
    <property type="match status" value="1"/>
</dbReference>
<comment type="caution">
    <text evidence="3">The sequence shown here is derived from an EMBL/GenBank/DDBJ whole genome shotgun (WGS) entry which is preliminary data.</text>
</comment>
<evidence type="ECO:0000313" key="3">
    <source>
        <dbReference type="EMBL" id="MDQ0339552.1"/>
    </source>
</evidence>
<dbReference type="EMBL" id="JAUSUQ010000008">
    <property type="protein sequence ID" value="MDQ0339552.1"/>
    <property type="molecule type" value="Genomic_DNA"/>
</dbReference>
<dbReference type="InterPro" id="IPR009711">
    <property type="entry name" value="UPF0473"/>
</dbReference>
<comment type="similarity">
    <text evidence="1 2">Belongs to the UPF0473 family.</text>
</comment>
<evidence type="ECO:0000256" key="2">
    <source>
        <dbReference type="HAMAP-Rule" id="MF_01448"/>
    </source>
</evidence>
<accession>A0ABU0CTW7</accession>
<dbReference type="NCBIfam" id="NF010222">
    <property type="entry name" value="PRK13678.2-5"/>
    <property type="match status" value="1"/>
</dbReference>
<dbReference type="PANTHER" id="PTHR40066">
    <property type="entry name" value="UPF0473 PROTEIN CBO2561/CLC_2432"/>
    <property type="match status" value="1"/>
</dbReference>